<protein>
    <recommendedName>
        <fullName evidence="4">DUF3313 domain-containing protein</fullName>
    </recommendedName>
</protein>
<feature type="signal peptide" evidence="1">
    <location>
        <begin position="1"/>
        <end position="34"/>
    </location>
</feature>
<organism evidence="2 3">
    <name type="scientific">Aliidongia dinghuensis</name>
    <dbReference type="NCBI Taxonomy" id="1867774"/>
    <lineage>
        <taxon>Bacteria</taxon>
        <taxon>Pseudomonadati</taxon>
        <taxon>Pseudomonadota</taxon>
        <taxon>Alphaproteobacteria</taxon>
        <taxon>Rhodospirillales</taxon>
        <taxon>Dongiaceae</taxon>
        <taxon>Aliidongia</taxon>
    </lineage>
</organism>
<comment type="caution">
    <text evidence="2">The sequence shown here is derived from an EMBL/GenBank/DDBJ whole genome shotgun (WGS) entry which is preliminary data.</text>
</comment>
<dbReference type="EMBL" id="BMJQ01000006">
    <property type="protein sequence ID" value="GGF19877.1"/>
    <property type="molecule type" value="Genomic_DNA"/>
</dbReference>
<gene>
    <name evidence="2" type="ORF">GCM10011611_27320</name>
</gene>
<reference evidence="2" key="2">
    <citation type="submission" date="2020-09" db="EMBL/GenBank/DDBJ databases">
        <authorList>
            <person name="Sun Q."/>
            <person name="Zhou Y."/>
        </authorList>
    </citation>
    <scope>NUCLEOTIDE SEQUENCE</scope>
    <source>
        <strain evidence="2">CGMCC 1.15725</strain>
    </source>
</reference>
<accession>A0A8J3E3L1</accession>
<dbReference type="AlphaFoldDB" id="A0A8J3E3L1"/>
<dbReference type="Proteomes" id="UP000646365">
    <property type="component" value="Unassembled WGS sequence"/>
</dbReference>
<proteinExistence type="predicted"/>
<name>A0A8J3E3L1_9PROT</name>
<evidence type="ECO:0000313" key="2">
    <source>
        <dbReference type="EMBL" id="GGF19877.1"/>
    </source>
</evidence>
<dbReference type="InterPro" id="IPR021747">
    <property type="entry name" value="DUF3313"/>
</dbReference>
<evidence type="ECO:0000313" key="3">
    <source>
        <dbReference type="Proteomes" id="UP000646365"/>
    </source>
</evidence>
<sequence>MDRVPVPARLRLPPRPRRLHLAACSMAFISVVLAAALAGCASSAPVAYRGLSSADRLTPAADAEAPFQYRAPAADLGGYGKLMIDPVELYTGADGQFGSVSAEDRQIIADYMQQQFRESLGTKHQIVAAPEPGTLRLHLTLTGIERSTPVLSTVTHLMPVGLVVNTGLEASDRNGTFLGSVTYAVELTDASSGQLLYAYVTRQTPDALDVTASFGTLDAAREGVRIGARHLRDKLAEAPAPATAGASPLVARQ</sequence>
<keyword evidence="3" id="KW-1185">Reference proteome</keyword>
<keyword evidence="1" id="KW-0732">Signal</keyword>
<evidence type="ECO:0000256" key="1">
    <source>
        <dbReference type="SAM" id="SignalP"/>
    </source>
</evidence>
<dbReference type="Pfam" id="PF11769">
    <property type="entry name" value="DUF3313"/>
    <property type="match status" value="1"/>
</dbReference>
<reference evidence="2" key="1">
    <citation type="journal article" date="2014" name="Int. J. Syst. Evol. Microbiol.">
        <title>Complete genome sequence of Corynebacterium casei LMG S-19264T (=DSM 44701T), isolated from a smear-ripened cheese.</title>
        <authorList>
            <consortium name="US DOE Joint Genome Institute (JGI-PGF)"/>
            <person name="Walter F."/>
            <person name="Albersmeier A."/>
            <person name="Kalinowski J."/>
            <person name="Ruckert C."/>
        </authorList>
    </citation>
    <scope>NUCLEOTIDE SEQUENCE</scope>
    <source>
        <strain evidence="2">CGMCC 1.15725</strain>
    </source>
</reference>
<evidence type="ECO:0008006" key="4">
    <source>
        <dbReference type="Google" id="ProtNLM"/>
    </source>
</evidence>
<feature type="chain" id="PRO_5035272501" description="DUF3313 domain-containing protein" evidence="1">
    <location>
        <begin position="35"/>
        <end position="253"/>
    </location>
</feature>